<sequence>MLPRCIATNLDFSATKIAAPHLIPPSHLRQTTLLPYAMALQPYSTSSTAPPP</sequence>
<protein>
    <submittedName>
        <fullName evidence="1">Uncharacterized protein</fullName>
    </submittedName>
</protein>
<evidence type="ECO:0000313" key="1">
    <source>
        <dbReference type="EMBL" id="JAD77002.1"/>
    </source>
</evidence>
<name>A0A0A9CZT5_ARUDO</name>
<reference evidence="1" key="2">
    <citation type="journal article" date="2015" name="Data Brief">
        <title>Shoot transcriptome of the giant reed, Arundo donax.</title>
        <authorList>
            <person name="Barrero R.A."/>
            <person name="Guerrero F.D."/>
            <person name="Moolhuijzen P."/>
            <person name="Goolsby J.A."/>
            <person name="Tidwell J."/>
            <person name="Bellgard S.E."/>
            <person name="Bellgard M.I."/>
        </authorList>
    </citation>
    <scope>NUCLEOTIDE SEQUENCE</scope>
    <source>
        <tissue evidence="1">Shoot tissue taken approximately 20 cm above the soil surface</tissue>
    </source>
</reference>
<dbReference type="EMBL" id="GBRH01220893">
    <property type="protein sequence ID" value="JAD77002.1"/>
    <property type="molecule type" value="Transcribed_RNA"/>
</dbReference>
<reference evidence="1" key="1">
    <citation type="submission" date="2014-09" db="EMBL/GenBank/DDBJ databases">
        <authorList>
            <person name="Magalhaes I.L.F."/>
            <person name="Oliveira U."/>
            <person name="Santos F.R."/>
            <person name="Vidigal T.H.D.A."/>
            <person name="Brescovit A.D."/>
            <person name="Santos A.J."/>
        </authorList>
    </citation>
    <scope>NUCLEOTIDE SEQUENCE</scope>
    <source>
        <tissue evidence="1">Shoot tissue taken approximately 20 cm above the soil surface</tissue>
    </source>
</reference>
<accession>A0A0A9CZT5</accession>
<dbReference type="AlphaFoldDB" id="A0A0A9CZT5"/>
<proteinExistence type="predicted"/>
<organism evidence="1">
    <name type="scientific">Arundo donax</name>
    <name type="common">Giant reed</name>
    <name type="synonym">Donax arundinaceus</name>
    <dbReference type="NCBI Taxonomy" id="35708"/>
    <lineage>
        <taxon>Eukaryota</taxon>
        <taxon>Viridiplantae</taxon>
        <taxon>Streptophyta</taxon>
        <taxon>Embryophyta</taxon>
        <taxon>Tracheophyta</taxon>
        <taxon>Spermatophyta</taxon>
        <taxon>Magnoliopsida</taxon>
        <taxon>Liliopsida</taxon>
        <taxon>Poales</taxon>
        <taxon>Poaceae</taxon>
        <taxon>PACMAD clade</taxon>
        <taxon>Arundinoideae</taxon>
        <taxon>Arundineae</taxon>
        <taxon>Arundo</taxon>
    </lineage>
</organism>